<feature type="transmembrane region" description="Helical" evidence="1">
    <location>
        <begin position="596"/>
        <end position="623"/>
    </location>
</feature>
<feature type="transmembrane region" description="Helical" evidence="1">
    <location>
        <begin position="28"/>
        <end position="52"/>
    </location>
</feature>
<feature type="transmembrane region" description="Helical" evidence="1">
    <location>
        <begin position="189"/>
        <end position="212"/>
    </location>
</feature>
<name>A0ABV6UB59_9ACTN</name>
<keyword evidence="1" id="KW-0812">Transmembrane</keyword>
<evidence type="ECO:0000313" key="2">
    <source>
        <dbReference type="EMBL" id="MFC0865446.1"/>
    </source>
</evidence>
<protein>
    <submittedName>
        <fullName evidence="2">FtsX-like permease family protein</fullName>
    </submittedName>
</protein>
<gene>
    <name evidence="2" type="ORF">ACFHYQ_24440</name>
</gene>
<feature type="transmembrane region" description="Helical" evidence="1">
    <location>
        <begin position="681"/>
        <end position="704"/>
    </location>
</feature>
<feature type="transmembrane region" description="Helical" evidence="1">
    <location>
        <begin position="406"/>
        <end position="427"/>
    </location>
</feature>
<dbReference type="RefSeq" id="WP_394303467.1">
    <property type="nucleotide sequence ID" value="NZ_JBHMQT010000055.1"/>
</dbReference>
<keyword evidence="1" id="KW-1133">Transmembrane helix</keyword>
<dbReference type="Proteomes" id="UP001589870">
    <property type="component" value="Unassembled WGS sequence"/>
</dbReference>
<evidence type="ECO:0000313" key="3">
    <source>
        <dbReference type="Proteomes" id="UP001589870"/>
    </source>
</evidence>
<comment type="caution">
    <text evidence="2">The sequence shown here is derived from an EMBL/GenBank/DDBJ whole genome shotgun (WGS) entry which is preliminary data.</text>
</comment>
<proteinExistence type="predicted"/>
<organism evidence="2 3">
    <name type="scientific">Sphaerimonospora cavernae</name>
    <dbReference type="NCBI Taxonomy" id="1740611"/>
    <lineage>
        <taxon>Bacteria</taxon>
        <taxon>Bacillati</taxon>
        <taxon>Actinomycetota</taxon>
        <taxon>Actinomycetes</taxon>
        <taxon>Streptosporangiales</taxon>
        <taxon>Streptosporangiaceae</taxon>
        <taxon>Sphaerimonospora</taxon>
    </lineage>
</organism>
<accession>A0ABV6UB59</accession>
<feature type="transmembrane region" description="Helical" evidence="1">
    <location>
        <begin position="244"/>
        <end position="265"/>
    </location>
</feature>
<feature type="transmembrane region" description="Helical" evidence="1">
    <location>
        <begin position="644"/>
        <end position="669"/>
    </location>
</feature>
<feature type="transmembrane region" description="Helical" evidence="1">
    <location>
        <begin position="328"/>
        <end position="346"/>
    </location>
</feature>
<keyword evidence="3" id="KW-1185">Reference proteome</keyword>
<dbReference type="EMBL" id="JBHMQT010000055">
    <property type="protein sequence ID" value="MFC0865446.1"/>
    <property type="molecule type" value="Genomic_DNA"/>
</dbReference>
<feature type="transmembrane region" description="Helical" evidence="1">
    <location>
        <begin position="285"/>
        <end position="307"/>
    </location>
</feature>
<feature type="transmembrane region" description="Helical" evidence="1">
    <location>
        <begin position="352"/>
        <end position="374"/>
    </location>
</feature>
<evidence type="ECO:0000256" key="1">
    <source>
        <dbReference type="SAM" id="Phobius"/>
    </source>
</evidence>
<sequence>MTRAALRYHLLRVGFSAGSGTHGSKIRFAGLMMAAAALTATFLSVIAAVATYDGRAQRDFARGWALSHRHPAAMVKEVNDSIGGVSHAVVYVVPLSSAIKPPPGLPRWPGPGEVFLSPELARVGVAEEIGSRYGRVVGHIGSEGLAYPNERFAYVRPNVEATREGGWFGIRRFGADSLPLGDSRDAAPIGQFLVMLLATLGFATMVLIVIAARLGSAARDRRIALLAVLGATWRHRALVNIGEAAAPAFIGAIVGTLPFIASTFIPLRLPATGFVVNPDDVRSWVWGVPTAVAVSVLVILLAVVLLHRTSALGRANAYLVPLRRVPRWRLFFGLLGLVTIAATPYMPRLGGFAAYLGGTALLWAALPSAAALMVQRLGEWLTRRGRHAGWVAMLIGGRWAVAKPGVIIRITASLIIGIGVLVQAQVWTSRLEEPAAQSRLQQSEIRDSVLFVSSPYLTPDAVAAFADGLPRDTHWLAVTQGNPDEPGELWGSCAELTSIGLECARTVDLGGGDLRARSLTEVTGAETGVRVHLTDVRNRWPEIQNLDLVLLSPIGTMDLAPSVKAAASQFFGVATVVRPGEIWAWGDQNLVAMARWVVLLVSVMMAILVVVMMLSAAAEFIALSRSLSPVAVLTQGRRFLMGIALWNLTVPGLVAVVTGAGVATWHGLFFVGLSRSGQFSWAWLFSIVIVSGMISLALGLAGGLSSLRLASRWRPVAD</sequence>
<reference evidence="2 3" key="1">
    <citation type="submission" date="2024-09" db="EMBL/GenBank/DDBJ databases">
        <authorList>
            <person name="Sun Q."/>
            <person name="Mori K."/>
        </authorList>
    </citation>
    <scope>NUCLEOTIDE SEQUENCE [LARGE SCALE GENOMIC DNA]</scope>
    <source>
        <strain evidence="2 3">TBRC 1851</strain>
    </source>
</reference>
<keyword evidence="1" id="KW-0472">Membrane</keyword>